<keyword evidence="23" id="KW-1185">Reference proteome</keyword>
<dbReference type="InterPro" id="IPR044975">
    <property type="entry name" value="YMF19-like"/>
</dbReference>
<keyword evidence="12" id="KW-1278">Translocase</keyword>
<dbReference type="GeneID" id="103705520"/>
<dbReference type="OrthoDB" id="745701at2759"/>
<keyword evidence="9" id="KW-0547">Nucleotide-binding</keyword>
<dbReference type="PANTHER" id="PTHR36816:SF1">
    <property type="entry name" value="ATP SYNTHASE PROTEIN YMF19"/>
    <property type="match status" value="1"/>
</dbReference>
<dbReference type="InterPro" id="IPR009455">
    <property type="entry name" value="YMF19"/>
</dbReference>
<keyword evidence="13 20" id="KW-1133">Transmembrane helix</keyword>
<accession>A0A8B7BXP5</accession>
<proteinExistence type="inferred from homology"/>
<dbReference type="EC" id="7.1.2.2" evidence="5"/>
<comment type="subunit">
    <text evidence="4">F-type ATPases have 2 components, CF(1) - the catalytic core - and CF(0) - the membrane proton channel. CF(1) has five subunits: alpha(3), beta(3), gamma(1), delta(1), epsilon(1). CF(0) has three main subunits: a, b and c.</text>
</comment>
<keyword evidence="7" id="KW-0138">CF(0)</keyword>
<protein>
    <recommendedName>
        <fullName evidence="5">H(+)-transporting two-sector ATPase</fullName>
        <ecNumber evidence="5">7.1.2.2</ecNumber>
    </recommendedName>
    <alternativeName>
        <fullName evidence="18">Mitochondrial protein YMF19</fullName>
    </alternativeName>
</protein>
<dbReference type="Proteomes" id="UP000228380">
    <property type="component" value="Unplaced"/>
</dbReference>
<evidence type="ECO:0000256" key="7">
    <source>
        <dbReference type="ARBA" id="ARBA00022547"/>
    </source>
</evidence>
<keyword evidence="11" id="KW-0067">ATP-binding</keyword>
<evidence type="ECO:0000313" key="23">
    <source>
        <dbReference type="Proteomes" id="UP000228380"/>
    </source>
</evidence>
<feature type="transmembrane region" description="Helical" evidence="20">
    <location>
        <begin position="7"/>
        <end position="27"/>
    </location>
</feature>
<evidence type="ECO:0000256" key="1">
    <source>
        <dbReference type="ARBA" id="ARBA00003096"/>
    </source>
</evidence>
<keyword evidence="16 20" id="KW-0472">Membrane</keyword>
<dbReference type="InterPro" id="IPR003319">
    <property type="entry name" value="YMF19-like_N"/>
</dbReference>
<dbReference type="Pfam" id="PF06449">
    <property type="entry name" value="YMF19_C"/>
    <property type="match status" value="1"/>
</dbReference>
<evidence type="ECO:0000259" key="21">
    <source>
        <dbReference type="Pfam" id="PF02326"/>
    </source>
</evidence>
<evidence type="ECO:0000256" key="13">
    <source>
        <dbReference type="ARBA" id="ARBA00022989"/>
    </source>
</evidence>
<evidence type="ECO:0000256" key="2">
    <source>
        <dbReference type="ARBA" id="ARBA00004304"/>
    </source>
</evidence>
<evidence type="ECO:0000256" key="17">
    <source>
        <dbReference type="ARBA" id="ARBA00023310"/>
    </source>
</evidence>
<evidence type="ECO:0000256" key="18">
    <source>
        <dbReference type="ARBA" id="ARBA00030649"/>
    </source>
</evidence>
<organism evidence="23 24">
    <name type="scientific">Phoenix dactylifera</name>
    <name type="common">Date palm</name>
    <dbReference type="NCBI Taxonomy" id="42345"/>
    <lineage>
        <taxon>Eukaryota</taxon>
        <taxon>Viridiplantae</taxon>
        <taxon>Streptophyta</taxon>
        <taxon>Embryophyta</taxon>
        <taxon>Tracheophyta</taxon>
        <taxon>Spermatophyta</taxon>
        <taxon>Magnoliopsida</taxon>
        <taxon>Liliopsida</taxon>
        <taxon>Arecaceae</taxon>
        <taxon>Coryphoideae</taxon>
        <taxon>Phoeniceae</taxon>
        <taxon>Phoenix</taxon>
    </lineage>
</organism>
<keyword evidence="15" id="KW-0496">Mitochondrion</keyword>
<evidence type="ECO:0000256" key="12">
    <source>
        <dbReference type="ARBA" id="ARBA00022967"/>
    </source>
</evidence>
<keyword evidence="14" id="KW-0406">Ion transport</keyword>
<reference evidence="24" key="1">
    <citation type="submission" date="2025-08" db="UniProtKB">
        <authorList>
            <consortium name="RefSeq"/>
        </authorList>
    </citation>
    <scope>IDENTIFICATION</scope>
    <source>
        <tissue evidence="24">Young leaves</tissue>
    </source>
</reference>
<dbReference type="GO" id="GO:0031966">
    <property type="term" value="C:mitochondrial membrane"/>
    <property type="evidence" value="ECO:0007669"/>
    <property type="project" value="UniProtKB-SubCell"/>
</dbReference>
<comment type="subcellular location">
    <subcellularLocation>
        <location evidence="2">Mitochondrion membrane</location>
        <topology evidence="2">Single-pass membrane protein</topology>
    </subcellularLocation>
</comment>
<sequence>MPQLDKVKYFTQLVWSCLILFTFYIPICNDGDGVLGISRILKLRNQLLSHRGNKIGSNDPKTLEDISRKGFRTGVSYMYSSLFEVSQWCKTVDYLGKRRKITLISCFGEISGSRGMERNILYLISKSSYITSSSRITCRNDIMLIHVPHGQGSIIF</sequence>
<dbReference type="GO" id="GO:0045259">
    <property type="term" value="C:proton-transporting ATP synthase complex"/>
    <property type="evidence" value="ECO:0007669"/>
    <property type="project" value="UniProtKB-KW"/>
</dbReference>
<evidence type="ECO:0000256" key="15">
    <source>
        <dbReference type="ARBA" id="ARBA00023128"/>
    </source>
</evidence>
<dbReference type="Pfam" id="PF02326">
    <property type="entry name" value="YMF19"/>
    <property type="match status" value="1"/>
</dbReference>
<evidence type="ECO:0000256" key="4">
    <source>
        <dbReference type="ARBA" id="ARBA00011648"/>
    </source>
</evidence>
<feature type="domain" description="ATP synthase YMF19 uncharacterised C-terminal" evidence="22">
    <location>
        <begin position="93"/>
        <end position="140"/>
    </location>
</feature>
<evidence type="ECO:0000256" key="10">
    <source>
        <dbReference type="ARBA" id="ARBA00022781"/>
    </source>
</evidence>
<name>A0A8B7BXP5_PHODC</name>
<evidence type="ECO:0000256" key="16">
    <source>
        <dbReference type="ARBA" id="ARBA00023136"/>
    </source>
</evidence>
<evidence type="ECO:0000256" key="14">
    <source>
        <dbReference type="ARBA" id="ARBA00023065"/>
    </source>
</evidence>
<gene>
    <name evidence="24" type="primary">LOC103705520</name>
</gene>
<dbReference type="GO" id="GO:0006754">
    <property type="term" value="P:ATP biosynthetic process"/>
    <property type="evidence" value="ECO:0007669"/>
    <property type="project" value="UniProtKB-KW"/>
</dbReference>
<keyword evidence="10" id="KW-0375">Hydrogen ion transport</keyword>
<dbReference type="AlphaFoldDB" id="A0A8B7BXP5"/>
<dbReference type="GO" id="GO:0005524">
    <property type="term" value="F:ATP binding"/>
    <property type="evidence" value="ECO:0007669"/>
    <property type="project" value="UniProtKB-KW"/>
</dbReference>
<keyword evidence="8 20" id="KW-0812">Transmembrane</keyword>
<dbReference type="RefSeq" id="XP_008787476.2">
    <property type="nucleotide sequence ID" value="XM_008789254.4"/>
</dbReference>
<evidence type="ECO:0000256" key="9">
    <source>
        <dbReference type="ARBA" id="ARBA00022741"/>
    </source>
</evidence>
<evidence type="ECO:0000313" key="24">
    <source>
        <dbReference type="RefSeq" id="XP_008787476.2"/>
    </source>
</evidence>
<evidence type="ECO:0000256" key="3">
    <source>
        <dbReference type="ARBA" id="ARBA00010946"/>
    </source>
</evidence>
<evidence type="ECO:0000256" key="19">
    <source>
        <dbReference type="ARBA" id="ARBA00048383"/>
    </source>
</evidence>
<evidence type="ECO:0000256" key="20">
    <source>
        <dbReference type="SAM" id="Phobius"/>
    </source>
</evidence>
<comment type="similarity">
    <text evidence="3">Belongs to the ATPase protein YMF19 family.</text>
</comment>
<evidence type="ECO:0000256" key="6">
    <source>
        <dbReference type="ARBA" id="ARBA00022448"/>
    </source>
</evidence>
<comment type="catalytic activity">
    <reaction evidence="19">
        <text>ATP + H2O + 4 H(+)(in) = ADP + phosphate + 5 H(+)(out)</text>
        <dbReference type="Rhea" id="RHEA:57720"/>
        <dbReference type="ChEBI" id="CHEBI:15377"/>
        <dbReference type="ChEBI" id="CHEBI:15378"/>
        <dbReference type="ChEBI" id="CHEBI:30616"/>
        <dbReference type="ChEBI" id="CHEBI:43474"/>
        <dbReference type="ChEBI" id="CHEBI:456216"/>
        <dbReference type="EC" id="7.1.2.2"/>
    </reaction>
</comment>
<dbReference type="PANTHER" id="PTHR36816">
    <property type="entry name" value="ATP SYNTHASE PROTEIN YMF19"/>
    <property type="match status" value="1"/>
</dbReference>
<comment type="function">
    <text evidence="1">This is one of the chains of the nonenzymatic component (CF(0) subunit) of the mitochondrial ATPase complex.</text>
</comment>
<dbReference type="KEGG" id="pda:103705520"/>
<keyword evidence="6" id="KW-0813">Transport</keyword>
<feature type="domain" description="ATP synthase YMF19-like N-terminal" evidence="21">
    <location>
        <begin position="2"/>
        <end position="82"/>
    </location>
</feature>
<evidence type="ECO:0000256" key="5">
    <source>
        <dbReference type="ARBA" id="ARBA00012473"/>
    </source>
</evidence>
<evidence type="ECO:0000259" key="22">
    <source>
        <dbReference type="Pfam" id="PF06449"/>
    </source>
</evidence>
<evidence type="ECO:0000256" key="8">
    <source>
        <dbReference type="ARBA" id="ARBA00022692"/>
    </source>
</evidence>
<evidence type="ECO:0000256" key="11">
    <source>
        <dbReference type="ARBA" id="ARBA00022840"/>
    </source>
</evidence>
<dbReference type="GO" id="GO:1902600">
    <property type="term" value="P:proton transmembrane transport"/>
    <property type="evidence" value="ECO:0007669"/>
    <property type="project" value="UniProtKB-KW"/>
</dbReference>
<keyword evidence="17" id="KW-0066">ATP synthesis</keyword>